<dbReference type="Proteomes" id="UP000707451">
    <property type="component" value="Unassembled WGS sequence"/>
</dbReference>
<proteinExistence type="predicted"/>
<organism evidence="2 3">
    <name type="scientific">Linnemannia hyalina</name>
    <dbReference type="NCBI Taxonomy" id="64524"/>
    <lineage>
        <taxon>Eukaryota</taxon>
        <taxon>Fungi</taxon>
        <taxon>Fungi incertae sedis</taxon>
        <taxon>Mucoromycota</taxon>
        <taxon>Mortierellomycotina</taxon>
        <taxon>Mortierellomycetes</taxon>
        <taxon>Mortierellales</taxon>
        <taxon>Mortierellaceae</taxon>
        <taxon>Linnemannia</taxon>
    </lineage>
</organism>
<comment type="caution">
    <text evidence="2">The sequence shown here is derived from an EMBL/GenBank/DDBJ whole genome shotgun (WGS) entry which is preliminary data.</text>
</comment>
<reference evidence="2" key="1">
    <citation type="submission" date="2021-06" db="EMBL/GenBank/DDBJ databases">
        <title>Genome Sequence of Mortierella hyaline Strain SCG-10, a Cold-Adapted, Nitrate-Reducing Fungus Isolated from Soil in Minnesota, USA.</title>
        <authorList>
            <person name="Aldossari N."/>
        </authorList>
    </citation>
    <scope>NUCLEOTIDE SEQUENCE</scope>
    <source>
        <strain evidence="2">SCG-10</strain>
    </source>
</reference>
<dbReference type="OrthoDB" id="2487839at2759"/>
<gene>
    <name evidence="2" type="ORF">KI688_004880</name>
</gene>
<dbReference type="EMBL" id="JAHRHY010000018">
    <property type="protein sequence ID" value="KAG9062578.1"/>
    <property type="molecule type" value="Genomic_DNA"/>
</dbReference>
<feature type="compositionally biased region" description="Low complexity" evidence="1">
    <location>
        <begin position="140"/>
        <end position="154"/>
    </location>
</feature>
<sequence length="204" mass="22443">MRNESHTGKLICRVNYYEAIFDTISDDDILAALAEVDQDQDPNTTSQSTIVVDVNDSEDESIIDDNDDDLAAFAEVVQDQDPNTTSQSTIVVDDYEDSNSEDEPLIRRRPGWKSVSSSESIQLDDESEDDLQRPLTQVISTQSSSSSHASTSSTLLPEWTSPMPSTMDTASGCMAISIEQAAKGLQGYTNLYIIGLYSFLNRPI</sequence>
<evidence type="ECO:0000313" key="2">
    <source>
        <dbReference type="EMBL" id="KAG9062578.1"/>
    </source>
</evidence>
<accession>A0A9P7XM11</accession>
<evidence type="ECO:0000256" key="1">
    <source>
        <dbReference type="SAM" id="MobiDB-lite"/>
    </source>
</evidence>
<feature type="region of interest" description="Disordered" evidence="1">
    <location>
        <begin position="78"/>
        <end position="164"/>
    </location>
</feature>
<name>A0A9P7XM11_9FUNG</name>
<evidence type="ECO:0000313" key="3">
    <source>
        <dbReference type="Proteomes" id="UP000707451"/>
    </source>
</evidence>
<keyword evidence="3" id="KW-1185">Reference proteome</keyword>
<dbReference type="AlphaFoldDB" id="A0A9P7XM11"/>
<protein>
    <submittedName>
        <fullName evidence="2">Uncharacterized protein</fullName>
    </submittedName>
</protein>
<feature type="compositionally biased region" description="Acidic residues" evidence="1">
    <location>
        <begin position="93"/>
        <end position="103"/>
    </location>
</feature>
<feature type="compositionally biased region" description="Polar residues" evidence="1">
    <location>
        <begin position="80"/>
        <end position="90"/>
    </location>
</feature>